<sequence>MSPVNDFGLIAAPRPVRLPAFTFARRVNASPSRADNDNNSDLASTSPSPLSGRSSTLPSEALEEFLAILKPSFFPSTSPTLGKSRRSLNIPTFHQYERPLAFKPRQRLENQPVLKSDVDDPSDSHPSAPTSPVPVGGEQQDSLIDHYDQEGPVHRWLRFGPLSSPVSRMHTRNPFLKQITEQPGVAARTLSPAAIPLPTPDPDEWLILQEA</sequence>
<dbReference type="VEuPathDB" id="FungiDB:CC1G_05106"/>
<feature type="region of interest" description="Disordered" evidence="1">
    <location>
        <begin position="28"/>
        <end position="57"/>
    </location>
</feature>
<organism evidence="2 3">
    <name type="scientific">Coprinopsis cinerea (strain Okayama-7 / 130 / ATCC MYA-4618 / FGSC 9003)</name>
    <name type="common">Inky cap fungus</name>
    <name type="synonym">Hormographiella aspergillata</name>
    <dbReference type="NCBI Taxonomy" id="240176"/>
    <lineage>
        <taxon>Eukaryota</taxon>
        <taxon>Fungi</taxon>
        <taxon>Dikarya</taxon>
        <taxon>Basidiomycota</taxon>
        <taxon>Agaricomycotina</taxon>
        <taxon>Agaricomycetes</taxon>
        <taxon>Agaricomycetidae</taxon>
        <taxon>Agaricales</taxon>
        <taxon>Agaricineae</taxon>
        <taxon>Psathyrellaceae</taxon>
        <taxon>Coprinopsis</taxon>
    </lineage>
</organism>
<keyword evidence="3" id="KW-1185">Reference proteome</keyword>
<dbReference type="AlphaFoldDB" id="A8NGC7"/>
<evidence type="ECO:0000313" key="2">
    <source>
        <dbReference type="EMBL" id="EAU88340.1"/>
    </source>
</evidence>
<dbReference type="GeneID" id="6009902"/>
<reference evidence="2 3" key="1">
    <citation type="journal article" date="2010" name="Proc. Natl. Acad. Sci. U.S.A.">
        <title>Insights into evolution of multicellular fungi from the assembled chromosomes of the mushroom Coprinopsis cinerea (Coprinus cinereus).</title>
        <authorList>
            <person name="Stajich J.E."/>
            <person name="Wilke S.K."/>
            <person name="Ahren D."/>
            <person name="Au C.H."/>
            <person name="Birren B.W."/>
            <person name="Borodovsky M."/>
            <person name="Burns C."/>
            <person name="Canback B."/>
            <person name="Casselton L.A."/>
            <person name="Cheng C.K."/>
            <person name="Deng J."/>
            <person name="Dietrich F.S."/>
            <person name="Fargo D.C."/>
            <person name="Farman M.L."/>
            <person name="Gathman A.C."/>
            <person name="Goldberg J."/>
            <person name="Guigo R."/>
            <person name="Hoegger P.J."/>
            <person name="Hooker J.B."/>
            <person name="Huggins A."/>
            <person name="James T.Y."/>
            <person name="Kamada T."/>
            <person name="Kilaru S."/>
            <person name="Kodira C."/>
            <person name="Kues U."/>
            <person name="Kupfer D."/>
            <person name="Kwan H.S."/>
            <person name="Lomsadze A."/>
            <person name="Li W."/>
            <person name="Lilly W.W."/>
            <person name="Ma L.J."/>
            <person name="Mackey A.J."/>
            <person name="Manning G."/>
            <person name="Martin F."/>
            <person name="Muraguchi H."/>
            <person name="Natvig D.O."/>
            <person name="Palmerini H."/>
            <person name="Ramesh M.A."/>
            <person name="Rehmeyer C.J."/>
            <person name="Roe B.A."/>
            <person name="Shenoy N."/>
            <person name="Stanke M."/>
            <person name="Ter-Hovhannisyan V."/>
            <person name="Tunlid A."/>
            <person name="Velagapudi R."/>
            <person name="Vision T.J."/>
            <person name="Zeng Q."/>
            <person name="Zolan M.E."/>
            <person name="Pukkila P.J."/>
        </authorList>
    </citation>
    <scope>NUCLEOTIDE SEQUENCE [LARGE SCALE GENOMIC DNA]</scope>
    <source>
        <strain evidence="3">Okayama-7 / 130 / ATCC MYA-4618 / FGSC 9003</strain>
    </source>
</reference>
<dbReference type="InParanoid" id="A8NGC7"/>
<evidence type="ECO:0000313" key="3">
    <source>
        <dbReference type="Proteomes" id="UP000001861"/>
    </source>
</evidence>
<protein>
    <submittedName>
        <fullName evidence="2">Uncharacterized protein</fullName>
    </submittedName>
</protein>
<feature type="compositionally biased region" description="Polar residues" evidence="1">
    <location>
        <begin position="29"/>
        <end position="43"/>
    </location>
</feature>
<dbReference type="OrthoDB" id="3242721at2759"/>
<dbReference type="EMBL" id="AACS02000002">
    <property type="protein sequence ID" value="EAU88340.1"/>
    <property type="molecule type" value="Genomic_DNA"/>
</dbReference>
<dbReference type="OMA" id="RRQTPCS"/>
<name>A8NGC7_COPC7</name>
<gene>
    <name evidence="2" type="ORF">CC1G_05106</name>
</gene>
<dbReference type="KEGG" id="cci:CC1G_05106"/>
<evidence type="ECO:0000256" key="1">
    <source>
        <dbReference type="SAM" id="MobiDB-lite"/>
    </source>
</evidence>
<feature type="compositionally biased region" description="Low complexity" evidence="1">
    <location>
        <begin position="44"/>
        <end position="57"/>
    </location>
</feature>
<dbReference type="eggNOG" id="ENOG502RCCA">
    <property type="taxonomic scope" value="Eukaryota"/>
</dbReference>
<accession>A8NGC7</accession>
<feature type="region of interest" description="Disordered" evidence="1">
    <location>
        <begin position="99"/>
        <end position="147"/>
    </location>
</feature>
<proteinExistence type="predicted"/>
<dbReference type="RefSeq" id="XP_001833406.1">
    <property type="nucleotide sequence ID" value="XM_001833354.1"/>
</dbReference>
<dbReference type="Proteomes" id="UP000001861">
    <property type="component" value="Unassembled WGS sequence"/>
</dbReference>
<comment type="caution">
    <text evidence="2">The sequence shown here is derived from an EMBL/GenBank/DDBJ whole genome shotgun (WGS) entry which is preliminary data.</text>
</comment>